<reference evidence="2" key="1">
    <citation type="journal article" date="2022" name="bioRxiv">
        <title>Sequencing and chromosome-scale assembly of the giantPleurodeles waltlgenome.</title>
        <authorList>
            <person name="Brown T."/>
            <person name="Elewa A."/>
            <person name="Iarovenko S."/>
            <person name="Subramanian E."/>
            <person name="Araus A.J."/>
            <person name="Petzold A."/>
            <person name="Susuki M."/>
            <person name="Suzuki K.-i.T."/>
            <person name="Hayashi T."/>
            <person name="Toyoda A."/>
            <person name="Oliveira C."/>
            <person name="Osipova E."/>
            <person name="Leigh N.D."/>
            <person name="Simon A."/>
            <person name="Yun M.H."/>
        </authorList>
    </citation>
    <scope>NUCLEOTIDE SEQUENCE</scope>
    <source>
        <strain evidence="2">20211129_DDA</strain>
        <tissue evidence="2">Liver</tissue>
    </source>
</reference>
<dbReference type="AlphaFoldDB" id="A0AAV7SP26"/>
<gene>
    <name evidence="2" type="ORF">NDU88_006256</name>
</gene>
<feature type="region of interest" description="Disordered" evidence="1">
    <location>
        <begin position="1"/>
        <end position="38"/>
    </location>
</feature>
<accession>A0AAV7SP26</accession>
<comment type="caution">
    <text evidence="2">The sequence shown here is derived from an EMBL/GenBank/DDBJ whole genome shotgun (WGS) entry which is preliminary data.</text>
</comment>
<evidence type="ECO:0000313" key="3">
    <source>
        <dbReference type="Proteomes" id="UP001066276"/>
    </source>
</evidence>
<evidence type="ECO:0000313" key="2">
    <source>
        <dbReference type="EMBL" id="KAJ1165839.1"/>
    </source>
</evidence>
<dbReference type="Proteomes" id="UP001066276">
    <property type="component" value="Chromosome 4_2"/>
</dbReference>
<organism evidence="2 3">
    <name type="scientific">Pleurodeles waltl</name>
    <name type="common">Iberian ribbed newt</name>
    <dbReference type="NCBI Taxonomy" id="8319"/>
    <lineage>
        <taxon>Eukaryota</taxon>
        <taxon>Metazoa</taxon>
        <taxon>Chordata</taxon>
        <taxon>Craniata</taxon>
        <taxon>Vertebrata</taxon>
        <taxon>Euteleostomi</taxon>
        <taxon>Amphibia</taxon>
        <taxon>Batrachia</taxon>
        <taxon>Caudata</taxon>
        <taxon>Salamandroidea</taxon>
        <taxon>Salamandridae</taxon>
        <taxon>Pleurodelinae</taxon>
        <taxon>Pleurodeles</taxon>
    </lineage>
</organism>
<protein>
    <submittedName>
        <fullName evidence="2">Uncharacterized protein</fullName>
    </submittedName>
</protein>
<feature type="non-terminal residue" evidence="2">
    <location>
        <position position="1"/>
    </location>
</feature>
<sequence>VHSTTVHTGKFKHQRPRVNDTKWDREKMHRNHSRDNSDSGTAKWIWVLVGI</sequence>
<name>A0AAV7SP26_PLEWA</name>
<proteinExistence type="predicted"/>
<feature type="compositionally biased region" description="Basic and acidic residues" evidence="1">
    <location>
        <begin position="17"/>
        <end position="37"/>
    </location>
</feature>
<evidence type="ECO:0000256" key="1">
    <source>
        <dbReference type="SAM" id="MobiDB-lite"/>
    </source>
</evidence>
<dbReference type="EMBL" id="JANPWB010000008">
    <property type="protein sequence ID" value="KAJ1165839.1"/>
    <property type="molecule type" value="Genomic_DNA"/>
</dbReference>
<keyword evidence="3" id="KW-1185">Reference proteome</keyword>